<proteinExistence type="predicted"/>
<accession>A0A926NTP5</accession>
<dbReference type="EMBL" id="JABFCZ010000008">
    <property type="protein sequence ID" value="MBD1546259.1"/>
    <property type="molecule type" value="Genomic_DNA"/>
</dbReference>
<dbReference type="Proteomes" id="UP000598467">
    <property type="component" value="Unassembled WGS sequence"/>
</dbReference>
<keyword evidence="1" id="KW-0472">Membrane</keyword>
<evidence type="ECO:0000256" key="1">
    <source>
        <dbReference type="SAM" id="Phobius"/>
    </source>
</evidence>
<gene>
    <name evidence="2" type="ORF">HK439_08300</name>
</gene>
<comment type="caution">
    <text evidence="2">The sequence shown here is derived from an EMBL/GenBank/DDBJ whole genome shotgun (WGS) entry which is preliminary data.</text>
</comment>
<evidence type="ECO:0000313" key="2">
    <source>
        <dbReference type="EMBL" id="MBD1546259.1"/>
    </source>
</evidence>
<evidence type="ECO:0000313" key="3">
    <source>
        <dbReference type="Proteomes" id="UP000598467"/>
    </source>
</evidence>
<sequence>MLTFIFQTLSNLAVVAMITFAVVAATVVALSVAVLGLAFRMMPRMRAAAPAHPFQMTETDRMSVKGGPVIETDYAVIQN</sequence>
<reference evidence="2" key="1">
    <citation type="submission" date="2020-05" db="EMBL/GenBank/DDBJ databases">
        <title>Identification of trans-AT polyketide cluster in two marine bacteria, producers of a novel glutaramide-containing polyketide sesbanimide D and analogs.</title>
        <authorList>
            <person name="Kacar D."/>
            <person name="Rodriguez P."/>
            <person name="Canedo L."/>
            <person name="Gonzalez E."/>
            <person name="Galan B."/>
            <person name="De La Calle F."/>
            <person name="Garcia J.L."/>
        </authorList>
    </citation>
    <scope>NUCLEOTIDE SEQUENCE</scope>
    <source>
        <strain evidence="2">PHM038</strain>
    </source>
</reference>
<dbReference type="RefSeq" id="WP_190290934.1">
    <property type="nucleotide sequence ID" value="NZ_JABFCZ010000008.1"/>
</dbReference>
<name>A0A926NTP5_9HYPH</name>
<feature type="transmembrane region" description="Helical" evidence="1">
    <location>
        <begin position="12"/>
        <end position="39"/>
    </location>
</feature>
<protein>
    <submittedName>
        <fullName evidence="2">Uncharacterized protein</fullName>
    </submittedName>
</protein>
<keyword evidence="1" id="KW-0812">Transmembrane</keyword>
<dbReference type="AlphaFoldDB" id="A0A926NTP5"/>
<keyword evidence="1" id="KW-1133">Transmembrane helix</keyword>
<organism evidence="2 3">
    <name type="scientific">Roseibium aggregatum</name>
    <dbReference type="NCBI Taxonomy" id="187304"/>
    <lineage>
        <taxon>Bacteria</taxon>
        <taxon>Pseudomonadati</taxon>
        <taxon>Pseudomonadota</taxon>
        <taxon>Alphaproteobacteria</taxon>
        <taxon>Hyphomicrobiales</taxon>
        <taxon>Stappiaceae</taxon>
        <taxon>Roseibium</taxon>
    </lineage>
</organism>